<evidence type="ECO:0000256" key="1">
    <source>
        <dbReference type="SAM" id="MobiDB-lite"/>
    </source>
</evidence>
<feature type="chain" id="PRO_5042050508" evidence="2">
    <location>
        <begin position="24"/>
        <end position="118"/>
    </location>
</feature>
<reference evidence="3" key="1">
    <citation type="submission" date="2023-03" db="EMBL/GenBank/DDBJ databases">
        <title>Massive genome expansion in bonnet fungi (Mycena s.s.) driven by repeated elements and novel gene families across ecological guilds.</title>
        <authorList>
            <consortium name="Lawrence Berkeley National Laboratory"/>
            <person name="Harder C.B."/>
            <person name="Miyauchi S."/>
            <person name="Viragh M."/>
            <person name="Kuo A."/>
            <person name="Thoen E."/>
            <person name="Andreopoulos B."/>
            <person name="Lu D."/>
            <person name="Skrede I."/>
            <person name="Drula E."/>
            <person name="Henrissat B."/>
            <person name="Morin E."/>
            <person name="Kohler A."/>
            <person name="Barry K."/>
            <person name="LaButti K."/>
            <person name="Morin E."/>
            <person name="Salamov A."/>
            <person name="Lipzen A."/>
            <person name="Mereny Z."/>
            <person name="Hegedus B."/>
            <person name="Baldrian P."/>
            <person name="Stursova M."/>
            <person name="Weitz H."/>
            <person name="Taylor A."/>
            <person name="Grigoriev I.V."/>
            <person name="Nagy L.G."/>
            <person name="Martin F."/>
            <person name="Kauserud H."/>
        </authorList>
    </citation>
    <scope>NUCLEOTIDE SEQUENCE</scope>
    <source>
        <strain evidence="3">CBHHK002</strain>
    </source>
</reference>
<feature type="region of interest" description="Disordered" evidence="1">
    <location>
        <begin position="91"/>
        <end position="118"/>
    </location>
</feature>
<organism evidence="3 4">
    <name type="scientific">Mycena albidolilacea</name>
    <dbReference type="NCBI Taxonomy" id="1033008"/>
    <lineage>
        <taxon>Eukaryota</taxon>
        <taxon>Fungi</taxon>
        <taxon>Dikarya</taxon>
        <taxon>Basidiomycota</taxon>
        <taxon>Agaricomycotina</taxon>
        <taxon>Agaricomycetes</taxon>
        <taxon>Agaricomycetidae</taxon>
        <taxon>Agaricales</taxon>
        <taxon>Marasmiineae</taxon>
        <taxon>Mycenaceae</taxon>
        <taxon>Mycena</taxon>
    </lineage>
</organism>
<dbReference type="AlphaFoldDB" id="A0AAD7AKD2"/>
<evidence type="ECO:0000313" key="4">
    <source>
        <dbReference type="Proteomes" id="UP001218218"/>
    </source>
</evidence>
<dbReference type="EMBL" id="JARIHO010000005">
    <property type="protein sequence ID" value="KAJ7361376.1"/>
    <property type="molecule type" value="Genomic_DNA"/>
</dbReference>
<keyword evidence="2" id="KW-0732">Signal</keyword>
<sequence length="118" mass="13213">MLSFLLFVLWTVAIFLFAPSLRRQFLEWKAKKREAKKAKAKKQILGLGFGYDGLTEAELQQAQKQEEDDASKLPRYPPSLSAIQFLPPITIPTGSDVAHHPSDDANSESNLDPAPVYK</sequence>
<feature type="region of interest" description="Disordered" evidence="1">
    <location>
        <begin position="60"/>
        <end position="79"/>
    </location>
</feature>
<feature type="signal peptide" evidence="2">
    <location>
        <begin position="1"/>
        <end position="23"/>
    </location>
</feature>
<evidence type="ECO:0000256" key="2">
    <source>
        <dbReference type="SAM" id="SignalP"/>
    </source>
</evidence>
<name>A0AAD7AKD2_9AGAR</name>
<accession>A0AAD7AKD2</accession>
<dbReference type="Proteomes" id="UP001218218">
    <property type="component" value="Unassembled WGS sequence"/>
</dbReference>
<comment type="caution">
    <text evidence="3">The sequence shown here is derived from an EMBL/GenBank/DDBJ whole genome shotgun (WGS) entry which is preliminary data.</text>
</comment>
<proteinExistence type="predicted"/>
<protein>
    <submittedName>
        <fullName evidence="3">Uncharacterized protein</fullName>
    </submittedName>
</protein>
<evidence type="ECO:0000313" key="3">
    <source>
        <dbReference type="EMBL" id="KAJ7361376.1"/>
    </source>
</evidence>
<keyword evidence="4" id="KW-1185">Reference proteome</keyword>
<gene>
    <name evidence="3" type="ORF">DFH08DRAFT_843956</name>
</gene>